<keyword evidence="2" id="KW-0238">DNA-binding</keyword>
<dbReference type="PANTHER" id="PTHR42756">
    <property type="entry name" value="TRANSCRIPTIONAL REGULATOR, MARR"/>
    <property type="match status" value="1"/>
</dbReference>
<evidence type="ECO:0000313" key="6">
    <source>
        <dbReference type="Proteomes" id="UP001300261"/>
    </source>
</evidence>
<feature type="domain" description="HTH marR-type" evidence="4">
    <location>
        <begin position="6"/>
        <end position="138"/>
    </location>
</feature>
<keyword evidence="1" id="KW-0805">Transcription regulation</keyword>
<comment type="caution">
    <text evidence="5">The sequence shown here is derived from an EMBL/GenBank/DDBJ whole genome shotgun (WGS) entry which is preliminary data.</text>
</comment>
<evidence type="ECO:0000313" key="5">
    <source>
        <dbReference type="EMBL" id="MCX2723479.1"/>
    </source>
</evidence>
<gene>
    <name evidence="5" type="ORF">ON753_14040</name>
</gene>
<dbReference type="SMART" id="SM00347">
    <property type="entry name" value="HTH_MARR"/>
    <property type="match status" value="1"/>
</dbReference>
<dbReference type="PRINTS" id="PR00598">
    <property type="entry name" value="HTHMARR"/>
</dbReference>
<accession>A0ABT3R2S5</accession>
<keyword evidence="6" id="KW-1185">Reference proteome</keyword>
<dbReference type="EMBL" id="JAPEVI010000003">
    <property type="protein sequence ID" value="MCX2723479.1"/>
    <property type="molecule type" value="Genomic_DNA"/>
</dbReference>
<name>A0ABT3R2S5_9HYPH</name>
<evidence type="ECO:0000259" key="4">
    <source>
        <dbReference type="PROSITE" id="PS50995"/>
    </source>
</evidence>
<dbReference type="PROSITE" id="PS50995">
    <property type="entry name" value="HTH_MARR_2"/>
    <property type="match status" value="1"/>
</dbReference>
<dbReference type="Gene3D" id="1.10.10.10">
    <property type="entry name" value="Winged helix-like DNA-binding domain superfamily/Winged helix DNA-binding domain"/>
    <property type="match status" value="1"/>
</dbReference>
<dbReference type="CDD" id="cd00090">
    <property type="entry name" value="HTH_ARSR"/>
    <property type="match status" value="1"/>
</dbReference>
<dbReference type="InterPro" id="IPR036388">
    <property type="entry name" value="WH-like_DNA-bd_sf"/>
</dbReference>
<dbReference type="InterPro" id="IPR011991">
    <property type="entry name" value="ArsR-like_HTH"/>
</dbReference>
<dbReference type="PANTHER" id="PTHR42756:SF1">
    <property type="entry name" value="TRANSCRIPTIONAL REPRESSOR OF EMRAB OPERON"/>
    <property type="match status" value="1"/>
</dbReference>
<dbReference type="InterPro" id="IPR036390">
    <property type="entry name" value="WH_DNA-bd_sf"/>
</dbReference>
<dbReference type="InterPro" id="IPR000835">
    <property type="entry name" value="HTH_MarR-typ"/>
</dbReference>
<evidence type="ECO:0000256" key="2">
    <source>
        <dbReference type="ARBA" id="ARBA00023125"/>
    </source>
</evidence>
<keyword evidence="3" id="KW-0804">Transcription</keyword>
<sequence length="146" mass="16634">MKFDRETSAGYLVNHMARLFARQLERRIKPHGIALGAFPALLYLWEKDGLTQKELVDRLDIEQPTMAATLSRMERDGLITRRRGEGDARVQYVHLTDRARQLRDIALGEAVAVNELALADLDETERQQFLDLTSKVLATLSALEEE</sequence>
<dbReference type="Proteomes" id="UP001300261">
    <property type="component" value="Unassembled WGS sequence"/>
</dbReference>
<proteinExistence type="predicted"/>
<reference evidence="5 6" key="1">
    <citation type="journal article" date="2016" name="Int. J. Syst. Evol. Microbiol.">
        <title>Labrenzia salina sp. nov., isolated from the rhizosphere of the halophyte Arthrocnemum macrostachyum.</title>
        <authorList>
            <person name="Camacho M."/>
            <person name="Redondo-Gomez S."/>
            <person name="Rodriguez-Llorente I."/>
            <person name="Rohde M."/>
            <person name="Sproer C."/>
            <person name="Schumann P."/>
            <person name="Klenk H.P."/>
            <person name="Montero-Calasanz M.D.C."/>
        </authorList>
    </citation>
    <scope>NUCLEOTIDE SEQUENCE [LARGE SCALE GENOMIC DNA]</scope>
    <source>
        <strain evidence="5 6">DSM 29163</strain>
    </source>
</reference>
<dbReference type="SUPFAM" id="SSF46785">
    <property type="entry name" value="Winged helix' DNA-binding domain"/>
    <property type="match status" value="1"/>
</dbReference>
<dbReference type="RefSeq" id="WP_265963255.1">
    <property type="nucleotide sequence ID" value="NZ_JAPEVI010000003.1"/>
</dbReference>
<protein>
    <submittedName>
        <fullName evidence="5">MarR family transcriptional regulator</fullName>
    </submittedName>
</protein>
<dbReference type="Pfam" id="PF12802">
    <property type="entry name" value="MarR_2"/>
    <property type="match status" value="1"/>
</dbReference>
<evidence type="ECO:0000256" key="1">
    <source>
        <dbReference type="ARBA" id="ARBA00023015"/>
    </source>
</evidence>
<organism evidence="5 6">
    <name type="scientific">Roseibium salinum</name>
    <dbReference type="NCBI Taxonomy" id="1604349"/>
    <lineage>
        <taxon>Bacteria</taxon>
        <taxon>Pseudomonadati</taxon>
        <taxon>Pseudomonadota</taxon>
        <taxon>Alphaproteobacteria</taxon>
        <taxon>Hyphomicrobiales</taxon>
        <taxon>Stappiaceae</taxon>
        <taxon>Roseibium</taxon>
    </lineage>
</organism>
<evidence type="ECO:0000256" key="3">
    <source>
        <dbReference type="ARBA" id="ARBA00023163"/>
    </source>
</evidence>